<dbReference type="EMBL" id="FOAG01000009">
    <property type="protein sequence ID" value="SEL87086.1"/>
    <property type="molecule type" value="Genomic_DNA"/>
</dbReference>
<accession>A0A1H7TRQ6</accession>
<dbReference type="InterPro" id="IPR052537">
    <property type="entry name" value="Extradiol_RC_dioxygenase"/>
</dbReference>
<dbReference type="PANTHER" id="PTHR36110:SF2">
    <property type="entry name" value="RING-CLEAVING DIOXYGENASE MHQE-RELATED"/>
    <property type="match status" value="1"/>
</dbReference>
<dbReference type="InterPro" id="IPR004360">
    <property type="entry name" value="Glyas_Fos-R_dOase_dom"/>
</dbReference>
<dbReference type="Gene3D" id="3.10.180.10">
    <property type="entry name" value="2,3-Dihydroxybiphenyl 1,2-Dioxygenase, domain 1"/>
    <property type="match status" value="2"/>
</dbReference>
<evidence type="ECO:0000313" key="2">
    <source>
        <dbReference type="EMBL" id="SEL87086.1"/>
    </source>
</evidence>
<dbReference type="SUPFAM" id="SSF54593">
    <property type="entry name" value="Glyoxalase/Bleomycin resistance protein/Dihydroxybiphenyl dioxygenase"/>
    <property type="match status" value="1"/>
</dbReference>
<dbReference type="InterPro" id="IPR037523">
    <property type="entry name" value="VOC_core"/>
</dbReference>
<dbReference type="PANTHER" id="PTHR36110">
    <property type="entry name" value="RING-CLEAVING DIOXYGENASE MHQE-RELATED"/>
    <property type="match status" value="1"/>
</dbReference>
<dbReference type="STRING" id="1287727.SAMN05443999_10914"/>
<evidence type="ECO:0000313" key="3">
    <source>
        <dbReference type="Proteomes" id="UP000199582"/>
    </source>
</evidence>
<proteinExistence type="predicted"/>
<dbReference type="OrthoDB" id="9785698at2"/>
<feature type="domain" description="VOC" evidence="1">
    <location>
        <begin position="4"/>
        <end position="129"/>
    </location>
</feature>
<dbReference type="Pfam" id="PF00903">
    <property type="entry name" value="Glyoxalase"/>
    <property type="match status" value="1"/>
</dbReference>
<dbReference type="InterPro" id="IPR029058">
    <property type="entry name" value="AB_hydrolase_fold"/>
</dbReference>
<dbReference type="Proteomes" id="UP000199582">
    <property type="component" value="Unassembled WGS sequence"/>
</dbReference>
<dbReference type="PROSITE" id="PS51819">
    <property type="entry name" value="VOC"/>
    <property type="match status" value="2"/>
</dbReference>
<evidence type="ECO:0000259" key="1">
    <source>
        <dbReference type="PROSITE" id="PS51819"/>
    </source>
</evidence>
<dbReference type="Gene3D" id="3.40.50.1820">
    <property type="entry name" value="alpha/beta hydrolase"/>
    <property type="match status" value="1"/>
</dbReference>
<dbReference type="AlphaFoldDB" id="A0A1H7TRQ6"/>
<dbReference type="RefSeq" id="WP_093037947.1">
    <property type="nucleotide sequence ID" value="NZ_FOAG01000009.1"/>
</dbReference>
<keyword evidence="3" id="KW-1185">Reference proteome</keyword>
<protein>
    <submittedName>
        <fullName evidence="2">Phospholipase/carboxylesterase</fullName>
    </submittedName>
</protein>
<gene>
    <name evidence="2" type="ORF">SAMN05443999_10914</name>
</gene>
<dbReference type="InterPro" id="IPR029068">
    <property type="entry name" value="Glyas_Bleomycin-R_OHBP_Dase"/>
</dbReference>
<organism evidence="2 3">
    <name type="scientific">Roseovarius azorensis</name>
    <dbReference type="NCBI Taxonomy" id="1287727"/>
    <lineage>
        <taxon>Bacteria</taxon>
        <taxon>Pseudomonadati</taxon>
        <taxon>Pseudomonadota</taxon>
        <taxon>Alphaproteobacteria</taxon>
        <taxon>Rhodobacterales</taxon>
        <taxon>Roseobacteraceae</taxon>
        <taxon>Roseovarius</taxon>
    </lineage>
</organism>
<feature type="domain" description="VOC" evidence="1">
    <location>
        <begin position="145"/>
        <end position="258"/>
    </location>
</feature>
<dbReference type="SUPFAM" id="SSF53474">
    <property type="entry name" value="alpha/beta-Hydrolases"/>
    <property type="match status" value="1"/>
</dbReference>
<reference evidence="2 3" key="1">
    <citation type="submission" date="2016-10" db="EMBL/GenBank/DDBJ databases">
        <authorList>
            <person name="de Groot N.N."/>
        </authorList>
    </citation>
    <scope>NUCLEOTIDE SEQUENCE [LARGE SCALE GENOMIC DNA]</scope>
    <source>
        <strain evidence="2 3">DSM 100674</strain>
    </source>
</reference>
<sequence>MATGLHHVTGITRNVQANVDFYMGFLGLRLIKQTGGYEDAGQLHLFYGDAQGTPGSIISFLVWQDGAPGRVGHGQVGEVAFAVPLDSIGEWMRRMIEARVAGEQPTREFGETVLRLKDPDGIIIKLVGIDLSAVHALPDPIAPTRLRSVTLFTNDAAATADFAMQFGYRNAAVEDQVRRLISATDVIDVRDTRGFFSGIPGTGVIDHVAFRAPDEDAVRRMRLALGLRHMPTNVHDRKYFLSLYLRDPTNILFEYATDAPGFAVDESPETLGTRLIIPDRDSERAEDLRIMLPQFARPGEPRMPKRDLTFTHRLRSPQNPDGSTTLLLHGTGGSEADLMPFAARLNPRATLLGLRGRATEEGVARFFRRFAPDVFDQDDIRAEADAFDAFLPEALRGYALDTENLTVFGYSNGANFAAAIMALHPGIIRRAILVRAIPVLVNLPMVDLAGTEVLLLAGTDDPRVSRSRELAMWLTRCGADCDLSLVSASHDIVAQDLEVARDWLRRQSEASTRSVG</sequence>
<name>A0A1H7TRQ6_9RHOB</name>